<reference evidence="4" key="1">
    <citation type="journal article" date="2014" name="Int. J. Syst. Evol. Microbiol.">
        <title>Complete genome sequence of Corynebacterium casei LMG S-19264T (=DSM 44701T), isolated from a smear-ripened cheese.</title>
        <authorList>
            <consortium name="US DOE Joint Genome Institute (JGI-PGF)"/>
            <person name="Walter F."/>
            <person name="Albersmeier A."/>
            <person name="Kalinowski J."/>
            <person name="Ruckert C."/>
        </authorList>
    </citation>
    <scope>NUCLEOTIDE SEQUENCE</scope>
    <source>
        <strain evidence="4">JCM 4125</strain>
    </source>
</reference>
<keyword evidence="2" id="KW-0472">Membrane</keyword>
<keyword evidence="5" id="KW-1185">Reference proteome</keyword>
<gene>
    <name evidence="4" type="ORF">GCM10010226_90470</name>
</gene>
<reference evidence="4" key="2">
    <citation type="submission" date="2020-09" db="EMBL/GenBank/DDBJ databases">
        <authorList>
            <person name="Sun Q."/>
            <person name="Ohkuma M."/>
        </authorList>
    </citation>
    <scope>NUCLEOTIDE SEQUENCE</scope>
    <source>
        <strain evidence="4">JCM 4125</strain>
    </source>
</reference>
<feature type="compositionally biased region" description="Basic residues" evidence="1">
    <location>
        <begin position="14"/>
        <end position="24"/>
    </location>
</feature>
<feature type="domain" description="Fatty acid desaturase" evidence="3">
    <location>
        <begin position="82"/>
        <end position="313"/>
    </location>
</feature>
<dbReference type="Proteomes" id="UP000646776">
    <property type="component" value="Unassembled WGS sequence"/>
</dbReference>
<dbReference type="Pfam" id="PF00487">
    <property type="entry name" value="FA_desaturase"/>
    <property type="match status" value="1"/>
</dbReference>
<keyword evidence="2" id="KW-1133">Transmembrane helix</keyword>
<dbReference type="AlphaFoldDB" id="A0A918HR67"/>
<keyword evidence="2" id="KW-0812">Transmembrane</keyword>
<dbReference type="InterPro" id="IPR005804">
    <property type="entry name" value="FA_desaturase_dom"/>
</dbReference>
<accession>A0A918HR67</accession>
<evidence type="ECO:0000256" key="1">
    <source>
        <dbReference type="SAM" id="MobiDB-lite"/>
    </source>
</evidence>
<dbReference type="EMBL" id="BMSA01000060">
    <property type="protein sequence ID" value="GGT99242.1"/>
    <property type="molecule type" value="Genomic_DNA"/>
</dbReference>
<evidence type="ECO:0000259" key="3">
    <source>
        <dbReference type="Pfam" id="PF00487"/>
    </source>
</evidence>
<feature type="transmembrane region" description="Helical" evidence="2">
    <location>
        <begin position="64"/>
        <end position="88"/>
    </location>
</feature>
<proteinExistence type="predicted"/>
<comment type="caution">
    <text evidence="4">The sequence shown here is derived from an EMBL/GenBank/DDBJ whole genome shotgun (WGS) entry which is preliminary data.</text>
</comment>
<sequence length="361" mass="39935">MGRTSRWCRWSVRRREKTPKRSRHSTGASGPVRQALGPELVGELEGLCGAPSVGLRDVVCDVGAVALAAFVGSLVGHVVGPLLAVLYIGVRQRHLSNLAHECVHAKLLATARGNRLVGYLLTGMLGEGLRPYRVTHGVHHAQLGTGADPMFQSYRAGRLHTVRAPMSRTAFVLRVIVKSALWRLPTSALHVLVTRGPRESRWAPAARAVLWAGIATMCWSFGALGDLLLYWLVPLVFVRPVVTWITDLGNHAGLIENRDDVLLQTRGWSSHWLTRHLLGGHLDDMFHPVHHWCPKIPWRCLPEAAALLSKRLERWDEVPWCSGYFFRRRSTPGVPCVIEDVITRLTAQPAPQAVAAERTAA</sequence>
<protein>
    <recommendedName>
        <fullName evidence="3">Fatty acid desaturase domain-containing protein</fullName>
    </recommendedName>
</protein>
<feature type="transmembrane region" description="Helical" evidence="2">
    <location>
        <begin position="208"/>
        <end position="233"/>
    </location>
</feature>
<name>A0A918HR67_9ACTN</name>
<feature type="region of interest" description="Disordered" evidence="1">
    <location>
        <begin position="14"/>
        <end position="33"/>
    </location>
</feature>
<dbReference type="GO" id="GO:0006629">
    <property type="term" value="P:lipid metabolic process"/>
    <property type="evidence" value="ECO:0007669"/>
    <property type="project" value="InterPro"/>
</dbReference>
<dbReference type="RefSeq" id="WP_189718416.1">
    <property type="nucleotide sequence ID" value="NZ_BMSA01000060.1"/>
</dbReference>
<evidence type="ECO:0000313" key="4">
    <source>
        <dbReference type="EMBL" id="GGT99242.1"/>
    </source>
</evidence>
<evidence type="ECO:0000256" key="2">
    <source>
        <dbReference type="SAM" id="Phobius"/>
    </source>
</evidence>
<evidence type="ECO:0000313" key="5">
    <source>
        <dbReference type="Proteomes" id="UP000646776"/>
    </source>
</evidence>
<organism evidence="4 5">
    <name type="scientific">Streptomyces phaeofaciens</name>
    <dbReference type="NCBI Taxonomy" id="68254"/>
    <lineage>
        <taxon>Bacteria</taxon>
        <taxon>Bacillati</taxon>
        <taxon>Actinomycetota</taxon>
        <taxon>Actinomycetes</taxon>
        <taxon>Kitasatosporales</taxon>
        <taxon>Streptomycetaceae</taxon>
        <taxon>Streptomyces</taxon>
    </lineage>
</organism>